<evidence type="ECO:0000313" key="1">
    <source>
        <dbReference type="EMBL" id="MBS3649271.1"/>
    </source>
</evidence>
<dbReference type="PANTHER" id="PTHR30528">
    <property type="entry name" value="CYTOPLASMIC PROTEIN"/>
    <property type="match status" value="1"/>
</dbReference>
<organism evidence="1 2">
    <name type="scientific">Pseudaminobacter soli</name>
    <name type="common">ex Zhang et al. 2022</name>
    <dbReference type="NCBI Taxonomy" id="2831468"/>
    <lineage>
        <taxon>Bacteria</taxon>
        <taxon>Pseudomonadati</taxon>
        <taxon>Pseudomonadota</taxon>
        <taxon>Alphaproteobacteria</taxon>
        <taxon>Hyphomicrobiales</taxon>
        <taxon>Phyllobacteriaceae</taxon>
        <taxon>Pseudaminobacter</taxon>
    </lineage>
</organism>
<dbReference type="PANTHER" id="PTHR30528:SF0">
    <property type="entry name" value="CYTOPLASMIC PROTEIN"/>
    <property type="match status" value="1"/>
</dbReference>
<name>A0A942E1F9_9HYPH</name>
<sequence length="411" mass="46021">MKEKISLALARRIAVAAQGLAEPRPAGPITRRHLTKVLDRLGLLQIDSVSAVVRAHYMPLFSRLGPYPMSLLDDAASPGRKRALFEYWAHEASLLPLEAWPLMRWRMERASRNEEIYGGLARWAEANGRMINEIYRRVADNGPTAASDIDGAKGKGGWWGWSDEKHAFEWLFWAGRLTTAARRGFERLYDVPERVIPGKVLNLPEPAPADAHRELLRLAARALGIATASDLRDYYRLSPSDMKGRIEELVESGDILPVSVEGWRQQAYLYAGARLKRKVEARALLAPFDPLVWERARAERLFDFRYRIEIYTPAEKRQYGYYVMPFLLGDTVVARIDLRADRPTGVLRAMAAYAEPGAPRHTAETLAGELDTMRAWLGLERLEILPAGDLGPALLDAADGSPALTRSAAEA</sequence>
<reference evidence="1" key="1">
    <citation type="submission" date="2021-04" db="EMBL/GenBank/DDBJ databases">
        <title>Pseudaminobacter soli sp. nov., isolated from paddy soil contaminated by heavy metals.</title>
        <authorList>
            <person name="Zhang K."/>
        </authorList>
    </citation>
    <scope>NUCLEOTIDE SEQUENCE</scope>
    <source>
        <strain evidence="1">19-2017</strain>
    </source>
</reference>
<evidence type="ECO:0000313" key="2">
    <source>
        <dbReference type="Proteomes" id="UP000680348"/>
    </source>
</evidence>
<accession>A0A942E1F9</accession>
<gene>
    <name evidence="1" type="ORF">KEU06_11685</name>
</gene>
<dbReference type="Pfam" id="PF06224">
    <property type="entry name" value="AlkZ-like"/>
    <property type="match status" value="1"/>
</dbReference>
<dbReference type="EMBL" id="JAGWCR010000005">
    <property type="protein sequence ID" value="MBS3649271.1"/>
    <property type="molecule type" value="Genomic_DNA"/>
</dbReference>
<comment type="caution">
    <text evidence="1">The sequence shown here is derived from an EMBL/GenBank/DDBJ whole genome shotgun (WGS) entry which is preliminary data.</text>
</comment>
<keyword evidence="2" id="KW-1185">Reference proteome</keyword>
<protein>
    <submittedName>
        <fullName evidence="1">YcaQ family DNA glycosylase</fullName>
    </submittedName>
</protein>
<proteinExistence type="predicted"/>
<dbReference type="InterPro" id="IPR009351">
    <property type="entry name" value="AlkZ-like"/>
</dbReference>
<dbReference type="RefSeq" id="WP_188254829.1">
    <property type="nucleotide sequence ID" value="NZ_JABVCF010000005.1"/>
</dbReference>
<dbReference type="Proteomes" id="UP000680348">
    <property type="component" value="Unassembled WGS sequence"/>
</dbReference>
<dbReference type="AlphaFoldDB" id="A0A942E1F9"/>